<evidence type="ECO:0000259" key="10">
    <source>
        <dbReference type="Pfam" id="PF02670"/>
    </source>
</evidence>
<evidence type="ECO:0000256" key="2">
    <source>
        <dbReference type="ARBA" id="ARBA00006825"/>
    </source>
</evidence>
<keyword evidence="5 9" id="KW-0560">Oxidoreductase</keyword>
<comment type="catalytic activity">
    <reaction evidence="8">
        <text>2-C-methyl-D-erythritol 4-phosphate + NADP(+) = 1-deoxy-D-xylulose 5-phosphate + NADPH + H(+)</text>
        <dbReference type="Rhea" id="RHEA:13717"/>
        <dbReference type="ChEBI" id="CHEBI:15378"/>
        <dbReference type="ChEBI" id="CHEBI:57783"/>
        <dbReference type="ChEBI" id="CHEBI:57792"/>
        <dbReference type="ChEBI" id="CHEBI:58262"/>
        <dbReference type="ChEBI" id="CHEBI:58349"/>
        <dbReference type="EC" id="1.1.1.267"/>
    </reaction>
    <physiologicalReaction direction="right-to-left" evidence="8">
        <dbReference type="Rhea" id="RHEA:13719"/>
    </physiologicalReaction>
</comment>
<keyword evidence="4 9" id="KW-0521">NADP</keyword>
<dbReference type="HOGENOM" id="CLU_035714_4_0_7"/>
<feature type="binding site" evidence="9">
    <location>
        <position position="203"/>
    </location>
    <ligand>
        <name>NADPH</name>
        <dbReference type="ChEBI" id="CHEBI:57783"/>
    </ligand>
</feature>
<feature type="binding site" evidence="9">
    <location>
        <position position="219"/>
    </location>
    <ligand>
        <name>1-deoxy-D-xylulose 5-phosphate</name>
        <dbReference type="ChEBI" id="CHEBI:57792"/>
    </ligand>
</feature>
<feature type="binding site" evidence="9">
    <location>
        <position position="174"/>
    </location>
    <ligand>
        <name>1-deoxy-D-xylulose 5-phosphate</name>
        <dbReference type="ChEBI" id="CHEBI:57792"/>
    </ligand>
</feature>
<dbReference type="OrthoDB" id="9806546at2"/>
<evidence type="ECO:0000256" key="7">
    <source>
        <dbReference type="ARBA" id="ARBA00023229"/>
    </source>
</evidence>
<dbReference type="Pfam" id="PF08436">
    <property type="entry name" value="DXP_redisom_C"/>
    <property type="match status" value="1"/>
</dbReference>
<accession>A0A0B5BFZ3</accession>
<feature type="binding site" evidence="9">
    <location>
        <position position="12"/>
    </location>
    <ligand>
        <name>NADPH</name>
        <dbReference type="ChEBI" id="CHEBI:57783"/>
    </ligand>
</feature>
<evidence type="ECO:0000256" key="3">
    <source>
        <dbReference type="ARBA" id="ARBA00022723"/>
    </source>
</evidence>
<keyword evidence="6 9" id="KW-0464">Manganese</keyword>
<reference evidence="13 14" key="1">
    <citation type="journal article" date="2015" name="Genome Announc.">
        <title>Complete Genome of Geobacter pickeringii G13T, a Metal-Reducing Isolate from Sedimentary Kaolin Deposits.</title>
        <authorList>
            <person name="Badalamenti J.P."/>
            <person name="Bond D.R."/>
        </authorList>
    </citation>
    <scope>NUCLEOTIDE SEQUENCE [LARGE SCALE GENOMIC DNA]</scope>
    <source>
        <strain evidence="13 14">G13</strain>
    </source>
</reference>
<keyword evidence="7 9" id="KW-0414">Isoprene biosynthesis</keyword>
<dbReference type="InterPro" id="IPR036291">
    <property type="entry name" value="NAD(P)-bd_dom_sf"/>
</dbReference>
<dbReference type="NCBIfam" id="TIGR00243">
    <property type="entry name" value="Dxr"/>
    <property type="match status" value="1"/>
</dbReference>
<feature type="binding site" evidence="9">
    <location>
        <position position="10"/>
    </location>
    <ligand>
        <name>NADPH</name>
        <dbReference type="ChEBI" id="CHEBI:57783"/>
    </ligand>
</feature>
<sequence length="384" mass="41633">MKRLTILGSTGSIGVSTLDIVAAHRDRFEVVALTAGNNLDLLKQQIETFRPKLVSVLTSERAAELDRMLTGYKPEIHHGVAGLIAAATTGETEMVVAAIVGAAGLVPTAAAIKAGKDIALANKETLVTAGRLIMDLVQEKRVRLYPVDSEHSAVFQSLEGQSRKDVKRIILTASGGPFLNLPLDRLAQVSISDALNHPNWSMGQKITIDSATMMNKGLEVIEARWLFDTPVEQVDVNIHPQSIIHSMVEYVDGCVMAQLGVPDMKAPIAYALTYPERISSGVKPLDLTELSGLSFFRPDYRRFPALKLAYRSLADGESMPAVMNAANEVAVEAFLKGKIGFIDIAVSIERTMDAHSPHTLSSIDEVLSVDLWARNKSRELLGIA</sequence>
<keyword evidence="9" id="KW-0460">Magnesium</keyword>
<dbReference type="GO" id="GO:0016853">
    <property type="term" value="F:isomerase activity"/>
    <property type="evidence" value="ECO:0007669"/>
    <property type="project" value="UniProtKB-KW"/>
</dbReference>
<dbReference type="Pfam" id="PF13288">
    <property type="entry name" value="DXPR_C"/>
    <property type="match status" value="1"/>
</dbReference>
<dbReference type="Pfam" id="PF02670">
    <property type="entry name" value="DXP_reductoisom"/>
    <property type="match status" value="1"/>
</dbReference>
<dbReference type="KEGG" id="gpi:GPICK_06035"/>
<dbReference type="EMBL" id="CP009788">
    <property type="protein sequence ID" value="AJE02981.1"/>
    <property type="molecule type" value="Genomic_DNA"/>
</dbReference>
<feature type="domain" description="DXP reductoisomerase C-terminal" evidence="12">
    <location>
        <begin position="259"/>
        <end position="375"/>
    </location>
</feature>
<evidence type="ECO:0000313" key="13">
    <source>
        <dbReference type="EMBL" id="AJE02981.1"/>
    </source>
</evidence>
<protein>
    <recommendedName>
        <fullName evidence="9">1-deoxy-D-xylulose 5-phosphate reductoisomerase</fullName>
        <shortName evidence="9">DXP reductoisomerase</shortName>
        <ecNumber evidence="9">1.1.1.267</ecNumber>
    </recommendedName>
    <alternativeName>
        <fullName evidence="9">1-deoxyxylulose-5-phosphate reductoisomerase</fullName>
    </alternativeName>
    <alternativeName>
        <fullName evidence="9">2-C-methyl-D-erythritol 4-phosphate synthase</fullName>
    </alternativeName>
</protein>
<dbReference type="HAMAP" id="MF_00183">
    <property type="entry name" value="DXP_reductoisom"/>
    <property type="match status" value="1"/>
</dbReference>
<feature type="binding site" evidence="9">
    <location>
        <position position="13"/>
    </location>
    <ligand>
        <name>NADPH</name>
        <dbReference type="ChEBI" id="CHEBI:57783"/>
    </ligand>
</feature>
<comment type="caution">
    <text evidence="9">Lacks conserved residue(s) required for the propagation of feature annotation.</text>
</comment>
<feature type="binding site" evidence="9">
    <location>
        <position position="122"/>
    </location>
    <ligand>
        <name>NADPH</name>
        <dbReference type="ChEBI" id="CHEBI:57783"/>
    </ligand>
</feature>
<dbReference type="GO" id="GO:0070402">
    <property type="term" value="F:NADPH binding"/>
    <property type="evidence" value="ECO:0007669"/>
    <property type="project" value="InterPro"/>
</dbReference>
<dbReference type="RefSeq" id="WP_039741325.1">
    <property type="nucleotide sequence ID" value="NZ_CP009788.1"/>
</dbReference>
<feature type="binding site" evidence="9">
    <location>
        <position position="150"/>
    </location>
    <ligand>
        <name>1-deoxy-D-xylulose 5-phosphate</name>
        <dbReference type="ChEBI" id="CHEBI:57792"/>
    </ligand>
</feature>
<feature type="domain" description="1-deoxy-D-xylulose 5-phosphate reductoisomerase N-terminal" evidence="10">
    <location>
        <begin position="4"/>
        <end position="130"/>
    </location>
</feature>
<feature type="binding site" evidence="9">
    <location>
        <position position="150"/>
    </location>
    <ligand>
        <name>Mn(2+)</name>
        <dbReference type="ChEBI" id="CHEBI:29035"/>
    </ligand>
</feature>
<dbReference type="UniPathway" id="UPA00056">
    <property type="reaction ID" value="UER00092"/>
</dbReference>
<feature type="binding site" evidence="9">
    <location>
        <position position="124"/>
    </location>
    <ligand>
        <name>NADPH</name>
        <dbReference type="ChEBI" id="CHEBI:57783"/>
    </ligand>
</feature>
<keyword evidence="13" id="KW-0413">Isomerase</keyword>
<dbReference type="EC" id="1.1.1.267" evidence="9"/>
<dbReference type="FunFam" id="3.40.50.720:FF:000045">
    <property type="entry name" value="1-deoxy-D-xylulose 5-phosphate reductoisomerase"/>
    <property type="match status" value="1"/>
</dbReference>
<dbReference type="Gene3D" id="3.40.50.720">
    <property type="entry name" value="NAD(P)-binding Rossmann-like Domain"/>
    <property type="match status" value="1"/>
</dbReference>
<comment type="cofactor">
    <cofactor evidence="9">
        <name>Mg(2+)</name>
        <dbReference type="ChEBI" id="CHEBI:18420"/>
    </cofactor>
    <cofactor evidence="9">
        <name>Mn(2+)</name>
        <dbReference type="ChEBI" id="CHEBI:29035"/>
    </cofactor>
</comment>
<evidence type="ECO:0000259" key="12">
    <source>
        <dbReference type="Pfam" id="PF13288"/>
    </source>
</evidence>
<dbReference type="GO" id="GO:0051484">
    <property type="term" value="P:isopentenyl diphosphate biosynthetic process, methylerythritol 4-phosphate pathway involved in terpenoid biosynthetic process"/>
    <property type="evidence" value="ECO:0007669"/>
    <property type="project" value="UniProtKB-ARBA"/>
</dbReference>
<dbReference type="AlphaFoldDB" id="A0A0B5BFZ3"/>
<feature type="binding site" evidence="9">
    <location>
        <position position="216"/>
    </location>
    <ligand>
        <name>1-deoxy-D-xylulose 5-phosphate</name>
        <dbReference type="ChEBI" id="CHEBI:57792"/>
    </ligand>
</feature>
<evidence type="ECO:0000256" key="4">
    <source>
        <dbReference type="ARBA" id="ARBA00022857"/>
    </source>
</evidence>
<dbReference type="SUPFAM" id="SSF51735">
    <property type="entry name" value="NAD(P)-binding Rossmann-fold domains"/>
    <property type="match status" value="1"/>
</dbReference>
<evidence type="ECO:0000256" key="8">
    <source>
        <dbReference type="ARBA" id="ARBA00048543"/>
    </source>
</evidence>
<dbReference type="SUPFAM" id="SSF69055">
    <property type="entry name" value="1-deoxy-D-xylulose-5-phosphate reductoisomerase, C-terminal domain"/>
    <property type="match status" value="1"/>
</dbReference>
<dbReference type="InterPro" id="IPR003821">
    <property type="entry name" value="DXP_reductoisomerase"/>
</dbReference>
<dbReference type="Gene3D" id="1.10.1740.10">
    <property type="match status" value="1"/>
</dbReference>
<dbReference type="GO" id="GO:0030604">
    <property type="term" value="F:1-deoxy-D-xylulose-5-phosphate reductoisomerase activity"/>
    <property type="evidence" value="ECO:0007669"/>
    <property type="project" value="UniProtKB-UniRule"/>
</dbReference>
<dbReference type="SUPFAM" id="SSF55347">
    <property type="entry name" value="Glyceraldehyde-3-phosphate dehydrogenase-like, C-terminal domain"/>
    <property type="match status" value="1"/>
</dbReference>
<comment type="function">
    <text evidence="9">Catalyzes the NADPH-dependent rearrangement and reduction of 1-deoxy-D-xylulose-5-phosphate (DXP) to 2-C-methyl-D-erythritol 4-phosphate (MEP).</text>
</comment>
<feature type="binding site" evidence="9">
    <location>
        <position position="11"/>
    </location>
    <ligand>
        <name>NADPH</name>
        <dbReference type="ChEBI" id="CHEBI:57783"/>
    </ligand>
</feature>
<feature type="binding site" evidence="9">
    <location>
        <position position="38"/>
    </location>
    <ligand>
        <name>NADPH</name>
        <dbReference type="ChEBI" id="CHEBI:57783"/>
    </ligand>
</feature>
<organism evidence="13 14">
    <name type="scientific">Geobacter pickeringii</name>
    <dbReference type="NCBI Taxonomy" id="345632"/>
    <lineage>
        <taxon>Bacteria</taxon>
        <taxon>Pseudomonadati</taxon>
        <taxon>Thermodesulfobacteriota</taxon>
        <taxon>Desulfuromonadia</taxon>
        <taxon>Geobacterales</taxon>
        <taxon>Geobacteraceae</taxon>
        <taxon>Geobacter</taxon>
    </lineage>
</organism>
<feature type="binding site" evidence="9">
    <location>
        <position position="210"/>
    </location>
    <ligand>
        <name>1-deoxy-D-xylulose 5-phosphate</name>
        <dbReference type="ChEBI" id="CHEBI:57792"/>
    </ligand>
</feature>
<evidence type="ECO:0000256" key="9">
    <source>
        <dbReference type="HAMAP-Rule" id="MF_00183"/>
    </source>
</evidence>
<evidence type="ECO:0000256" key="6">
    <source>
        <dbReference type="ARBA" id="ARBA00023211"/>
    </source>
</evidence>
<evidence type="ECO:0000259" key="11">
    <source>
        <dbReference type="Pfam" id="PF08436"/>
    </source>
</evidence>
<feature type="binding site" evidence="9">
    <location>
        <position position="36"/>
    </location>
    <ligand>
        <name>NADPH</name>
        <dbReference type="ChEBI" id="CHEBI:57783"/>
    </ligand>
</feature>
<dbReference type="GO" id="GO:0030145">
    <property type="term" value="F:manganese ion binding"/>
    <property type="evidence" value="ECO:0007669"/>
    <property type="project" value="TreeGrafter"/>
</dbReference>
<dbReference type="STRING" id="345632.GPICK_06035"/>
<dbReference type="Proteomes" id="UP000057609">
    <property type="component" value="Chromosome"/>
</dbReference>
<name>A0A0B5BFZ3_9BACT</name>
<comment type="similarity">
    <text evidence="2 9">Belongs to the DXR family.</text>
</comment>
<feature type="domain" description="1-deoxy-D-xylulose 5-phosphate reductoisomerase C-terminal" evidence="11">
    <location>
        <begin position="144"/>
        <end position="227"/>
    </location>
</feature>
<dbReference type="InterPro" id="IPR013512">
    <property type="entry name" value="DXP_reductoisomerase_N"/>
</dbReference>
<dbReference type="InterPro" id="IPR013644">
    <property type="entry name" value="DXP_reductoisomerase_C"/>
</dbReference>
<dbReference type="InterPro" id="IPR036169">
    <property type="entry name" value="DXPR_C_sf"/>
</dbReference>
<feature type="binding site" evidence="9">
    <location>
        <position position="123"/>
    </location>
    <ligand>
        <name>1-deoxy-D-xylulose 5-phosphate</name>
        <dbReference type="ChEBI" id="CHEBI:57792"/>
    </ligand>
</feature>
<keyword evidence="14" id="KW-1185">Reference proteome</keyword>
<feature type="binding site" evidence="9">
    <location>
        <position position="197"/>
    </location>
    <ligand>
        <name>1-deoxy-D-xylulose 5-phosphate</name>
        <dbReference type="ChEBI" id="CHEBI:57792"/>
    </ligand>
</feature>
<evidence type="ECO:0000256" key="5">
    <source>
        <dbReference type="ARBA" id="ARBA00023002"/>
    </source>
</evidence>
<keyword evidence="3 9" id="KW-0479">Metal-binding</keyword>
<dbReference type="NCBIfam" id="NF009114">
    <property type="entry name" value="PRK12464.1"/>
    <property type="match status" value="1"/>
</dbReference>
<dbReference type="InterPro" id="IPR026877">
    <property type="entry name" value="DXPR_C"/>
</dbReference>
<feature type="binding site" evidence="9">
    <location>
        <position position="148"/>
    </location>
    <ligand>
        <name>Mn(2+)</name>
        <dbReference type="ChEBI" id="CHEBI:29035"/>
    </ligand>
</feature>
<dbReference type="PANTHER" id="PTHR30525">
    <property type="entry name" value="1-DEOXY-D-XYLULOSE 5-PHOSPHATE REDUCTOISOMERASE"/>
    <property type="match status" value="1"/>
</dbReference>
<dbReference type="PIRSF" id="PIRSF006205">
    <property type="entry name" value="Dxp_reductismrs"/>
    <property type="match status" value="1"/>
</dbReference>
<feature type="binding site" evidence="9">
    <location>
        <position position="215"/>
    </location>
    <ligand>
        <name>1-deoxy-D-xylulose 5-phosphate</name>
        <dbReference type="ChEBI" id="CHEBI:57792"/>
    </ligand>
</feature>
<evidence type="ECO:0000313" key="14">
    <source>
        <dbReference type="Proteomes" id="UP000057609"/>
    </source>
</evidence>
<comment type="pathway">
    <text evidence="1 9">Isoprenoid biosynthesis; isopentenyl diphosphate biosynthesis via DXP pathway; isopentenyl diphosphate from 1-deoxy-D-xylulose 5-phosphate: step 1/6.</text>
</comment>
<evidence type="ECO:0000256" key="1">
    <source>
        <dbReference type="ARBA" id="ARBA00005094"/>
    </source>
</evidence>
<feature type="binding site" evidence="9">
    <location>
        <position position="149"/>
    </location>
    <ligand>
        <name>1-deoxy-D-xylulose 5-phosphate</name>
        <dbReference type="ChEBI" id="CHEBI:57792"/>
    </ligand>
</feature>
<proteinExistence type="inferred from homology"/>
<dbReference type="PANTHER" id="PTHR30525:SF0">
    <property type="entry name" value="1-DEOXY-D-XYLULOSE 5-PHOSPHATE REDUCTOISOMERASE, CHLOROPLASTIC"/>
    <property type="match status" value="1"/>
</dbReference>
<gene>
    <name evidence="9" type="primary">dxr</name>
    <name evidence="13" type="ORF">GPICK_06035</name>
</gene>
<feature type="binding site" evidence="9">
    <location>
        <position position="219"/>
    </location>
    <ligand>
        <name>Mn(2+)</name>
        <dbReference type="ChEBI" id="CHEBI:29035"/>
    </ligand>
</feature>